<proteinExistence type="predicted"/>
<gene>
    <name evidence="4" type="ORF">GCM10009547_27910</name>
</gene>
<protein>
    <recommendedName>
        <fullName evidence="6">FHA domain-containing protein</fullName>
    </recommendedName>
</protein>
<dbReference type="SMART" id="SM00240">
    <property type="entry name" value="FHA"/>
    <property type="match status" value="1"/>
</dbReference>
<dbReference type="CDD" id="cd00060">
    <property type="entry name" value="FHA"/>
    <property type="match status" value="1"/>
</dbReference>
<dbReference type="EMBL" id="BAAAHE010000021">
    <property type="protein sequence ID" value="GAA0623280.1"/>
    <property type="molecule type" value="Genomic_DNA"/>
</dbReference>
<dbReference type="Gene3D" id="1.10.10.10">
    <property type="entry name" value="Winged helix-like DNA-binding domain superfamily/Winged helix DNA-binding domain"/>
    <property type="match status" value="1"/>
</dbReference>
<comment type="caution">
    <text evidence="4">The sequence shown here is derived from an EMBL/GenBank/DDBJ whole genome shotgun (WGS) entry which is preliminary data.</text>
</comment>
<dbReference type="InterPro" id="IPR016032">
    <property type="entry name" value="Sig_transdc_resp-reg_C-effctor"/>
</dbReference>
<dbReference type="SUPFAM" id="SSF49879">
    <property type="entry name" value="SMAD/FHA domain"/>
    <property type="match status" value="1"/>
</dbReference>
<keyword evidence="5" id="KW-1185">Reference proteome</keyword>
<evidence type="ECO:0000259" key="2">
    <source>
        <dbReference type="PROSITE" id="PS50006"/>
    </source>
</evidence>
<evidence type="ECO:0000256" key="1">
    <source>
        <dbReference type="ARBA" id="ARBA00022553"/>
    </source>
</evidence>
<dbReference type="InterPro" id="IPR036388">
    <property type="entry name" value="WH-like_DNA-bd_sf"/>
</dbReference>
<dbReference type="PANTHER" id="PTHR23308">
    <property type="entry name" value="NUCLEAR INHIBITOR OF PROTEIN PHOSPHATASE-1"/>
    <property type="match status" value="1"/>
</dbReference>
<feature type="domain" description="HTH luxR-type" evidence="3">
    <location>
        <begin position="109"/>
        <end position="189"/>
    </location>
</feature>
<sequence length="201" mass="22146">MDVVAHLVVSRPGGPEFVVLSASGMSMGRAPDNDVIIADESVSRLHAILEARSGGWSIRDLGSRNGTFVNGERILGERALRDRDEIRVGGARLAFRPDPEAERYAETLAADPPPELTRRERDVLLALFQPAGTADVFMEPASTRRIAEVLFVSEAAVKQHLLKLYEKFGIRAGGDRRRVQLANEALRRGAVSFSEVRDIMR</sequence>
<evidence type="ECO:0000313" key="5">
    <source>
        <dbReference type="Proteomes" id="UP001500957"/>
    </source>
</evidence>
<dbReference type="InterPro" id="IPR000792">
    <property type="entry name" value="Tscrpt_reg_LuxR_C"/>
</dbReference>
<dbReference type="PROSITE" id="PS50006">
    <property type="entry name" value="FHA_DOMAIN"/>
    <property type="match status" value="1"/>
</dbReference>
<dbReference type="Pfam" id="PF00498">
    <property type="entry name" value="FHA"/>
    <property type="match status" value="1"/>
</dbReference>
<feature type="domain" description="FHA" evidence="2">
    <location>
        <begin position="25"/>
        <end position="74"/>
    </location>
</feature>
<evidence type="ECO:0000259" key="3">
    <source>
        <dbReference type="PROSITE" id="PS50043"/>
    </source>
</evidence>
<dbReference type="SMART" id="SM00421">
    <property type="entry name" value="HTH_LUXR"/>
    <property type="match status" value="1"/>
</dbReference>
<dbReference type="InterPro" id="IPR000253">
    <property type="entry name" value="FHA_dom"/>
</dbReference>
<dbReference type="Proteomes" id="UP001500957">
    <property type="component" value="Unassembled WGS sequence"/>
</dbReference>
<organism evidence="4 5">
    <name type="scientific">Sporichthya brevicatena</name>
    <dbReference type="NCBI Taxonomy" id="171442"/>
    <lineage>
        <taxon>Bacteria</taxon>
        <taxon>Bacillati</taxon>
        <taxon>Actinomycetota</taxon>
        <taxon>Actinomycetes</taxon>
        <taxon>Sporichthyales</taxon>
        <taxon>Sporichthyaceae</taxon>
        <taxon>Sporichthya</taxon>
    </lineage>
</organism>
<accession>A0ABN1GY51</accession>
<dbReference type="SUPFAM" id="SSF46894">
    <property type="entry name" value="C-terminal effector domain of the bipartite response regulators"/>
    <property type="match status" value="1"/>
</dbReference>
<evidence type="ECO:0000313" key="4">
    <source>
        <dbReference type="EMBL" id="GAA0623280.1"/>
    </source>
</evidence>
<keyword evidence="1" id="KW-0597">Phosphoprotein</keyword>
<dbReference type="Gene3D" id="2.60.200.20">
    <property type="match status" value="1"/>
</dbReference>
<evidence type="ECO:0008006" key="6">
    <source>
        <dbReference type="Google" id="ProtNLM"/>
    </source>
</evidence>
<reference evidence="4 5" key="1">
    <citation type="journal article" date="2019" name="Int. J. Syst. Evol. Microbiol.">
        <title>The Global Catalogue of Microorganisms (GCM) 10K type strain sequencing project: providing services to taxonomists for standard genome sequencing and annotation.</title>
        <authorList>
            <consortium name="The Broad Institute Genomics Platform"/>
            <consortium name="The Broad Institute Genome Sequencing Center for Infectious Disease"/>
            <person name="Wu L."/>
            <person name="Ma J."/>
        </authorList>
    </citation>
    <scope>NUCLEOTIDE SEQUENCE [LARGE SCALE GENOMIC DNA]</scope>
    <source>
        <strain evidence="4 5">JCM 10671</strain>
    </source>
</reference>
<dbReference type="InterPro" id="IPR050923">
    <property type="entry name" value="Cell_Proc_Reg/RNA_Proc"/>
</dbReference>
<dbReference type="InterPro" id="IPR008984">
    <property type="entry name" value="SMAD_FHA_dom_sf"/>
</dbReference>
<dbReference type="PROSITE" id="PS50043">
    <property type="entry name" value="HTH_LUXR_2"/>
    <property type="match status" value="1"/>
</dbReference>
<name>A0ABN1GY51_9ACTN</name>